<evidence type="ECO:0000313" key="2">
    <source>
        <dbReference type="EMBL" id="PWZ00073.1"/>
    </source>
</evidence>
<name>A0A317XQL3_9BASI</name>
<keyword evidence="3" id="KW-1185">Reference proteome</keyword>
<dbReference type="EMBL" id="KZ819193">
    <property type="protein sequence ID" value="PWZ00073.1"/>
    <property type="molecule type" value="Genomic_DNA"/>
</dbReference>
<feature type="region of interest" description="Disordered" evidence="1">
    <location>
        <begin position="386"/>
        <end position="410"/>
    </location>
</feature>
<dbReference type="Gene3D" id="3.40.50.720">
    <property type="entry name" value="NAD(P)-binding Rossmann-like Domain"/>
    <property type="match status" value="1"/>
</dbReference>
<evidence type="ECO:0000313" key="3">
    <source>
        <dbReference type="Proteomes" id="UP000246740"/>
    </source>
</evidence>
<dbReference type="STRING" id="1882483.A0A317XQL3"/>
<proteinExistence type="predicted"/>
<dbReference type="InterPro" id="IPR036291">
    <property type="entry name" value="NAD(P)-bd_dom_sf"/>
</dbReference>
<dbReference type="OrthoDB" id="191979at2759"/>
<gene>
    <name evidence="2" type="ORF">BCV70DRAFT_160884</name>
</gene>
<reference evidence="2 3" key="1">
    <citation type="journal article" date="2018" name="Mol. Biol. Evol.">
        <title>Broad Genomic Sampling Reveals a Smut Pathogenic Ancestry of the Fungal Clade Ustilaginomycotina.</title>
        <authorList>
            <person name="Kijpornyongpan T."/>
            <person name="Mondo S.J."/>
            <person name="Barry K."/>
            <person name="Sandor L."/>
            <person name="Lee J."/>
            <person name="Lipzen A."/>
            <person name="Pangilinan J."/>
            <person name="LaButti K."/>
            <person name="Hainaut M."/>
            <person name="Henrissat B."/>
            <person name="Grigoriev I.V."/>
            <person name="Spatafora J.W."/>
            <person name="Aime M.C."/>
        </authorList>
    </citation>
    <scope>NUCLEOTIDE SEQUENCE [LARGE SCALE GENOMIC DNA]</scope>
    <source>
        <strain evidence="2 3">MCA 3645</strain>
    </source>
</reference>
<evidence type="ECO:0000256" key="1">
    <source>
        <dbReference type="SAM" id="MobiDB-lite"/>
    </source>
</evidence>
<accession>A0A317XQL3</accession>
<feature type="compositionally biased region" description="Low complexity" evidence="1">
    <location>
        <begin position="392"/>
        <end position="404"/>
    </location>
</feature>
<dbReference type="SUPFAM" id="SSF51735">
    <property type="entry name" value="NAD(P)-binding Rossmann-fold domains"/>
    <property type="match status" value="1"/>
</dbReference>
<organism evidence="2 3">
    <name type="scientific">Testicularia cyperi</name>
    <dbReference type="NCBI Taxonomy" id="1882483"/>
    <lineage>
        <taxon>Eukaryota</taxon>
        <taxon>Fungi</taxon>
        <taxon>Dikarya</taxon>
        <taxon>Basidiomycota</taxon>
        <taxon>Ustilaginomycotina</taxon>
        <taxon>Ustilaginomycetes</taxon>
        <taxon>Ustilaginales</taxon>
        <taxon>Anthracoideaceae</taxon>
        <taxon>Testicularia</taxon>
    </lineage>
</organism>
<dbReference type="AlphaFoldDB" id="A0A317XQL3"/>
<dbReference type="Proteomes" id="UP000246740">
    <property type="component" value="Unassembled WGS sequence"/>
</dbReference>
<sequence>MPVHFLASAVSSTVPTEYWASIAAGMFAISFLKTWSRGAKLLDPPTRNVSAAQHQAQFNDLHGRVVMVASGAFTPLGVVTISALAHRGAQIIALTEHIDAQDTLQLIHLLRDSTQNELIYAEQCDIGSLEDITRFTSQWNEGDKKQAEGIRRLDSLIFLPPSREQIQHMAPELAASVYNAHVRGKFHMINSMLSSLLLLPPDREIRIVSCLSPFYAAGLTHFDSIALPSSSQRSASFSVLTGAASLRWYALSVELQRRLNLLAEADPRPRTKLPGIDVDQATKSPMPKSDTLLQHQHGRTSNIVLLNVCPGFERNADVIDTFLPLSSSSTTVSVFYQLKQWLRVLVLLVLWPFVWLLSKSPATAAESVVWISTKKLESQSEFIARLQRRKSQPSQTQSTQSPSKGGLVDDEQDDVVRWDDPLLPTELYREARIVRPRLPDRFSTPPPSPPKNNKDQESPFSILFTEEEKLVEAAIKAKGGKIRRPKI</sequence>
<evidence type="ECO:0008006" key="4">
    <source>
        <dbReference type="Google" id="ProtNLM"/>
    </source>
</evidence>
<feature type="region of interest" description="Disordered" evidence="1">
    <location>
        <begin position="438"/>
        <end position="462"/>
    </location>
</feature>
<protein>
    <recommendedName>
        <fullName evidence="4">Ketoreductase (KR) domain-containing protein</fullName>
    </recommendedName>
</protein>
<dbReference type="InParanoid" id="A0A317XQL3"/>